<keyword evidence="1" id="KW-0472">Membrane</keyword>
<gene>
    <name evidence="2" type="primary">23</name>
    <name evidence="2" type="ORF">SEA_WOLLYPOG_23</name>
</gene>
<organism evidence="2 3">
    <name type="scientific">Arthrobacter phage Wollypog</name>
    <dbReference type="NCBI Taxonomy" id="2790985"/>
    <lineage>
        <taxon>Viruses</taxon>
        <taxon>Duplodnaviria</taxon>
        <taxon>Heunggongvirae</taxon>
        <taxon>Uroviricota</taxon>
        <taxon>Caudoviricetes</taxon>
        <taxon>Wollypogvirus</taxon>
        <taxon>Wollypogvirus wollypog</taxon>
    </lineage>
</organism>
<proteinExistence type="predicted"/>
<sequence>MSPNTVPPEAWDLIKVILTVGGGIIAAMITSRLTRTSQKESTQISLLTNLIDQVQEERDKALDREKASVEREKETAKQIPLWRRYSQMLRKQIYGLGHTPIDPDDRIEL</sequence>
<dbReference type="Proteomes" id="UP000595472">
    <property type="component" value="Segment"/>
</dbReference>
<keyword evidence="1" id="KW-0812">Transmembrane</keyword>
<keyword evidence="1" id="KW-1133">Transmembrane helix</keyword>
<name>A0A7T3KC68_9CAUD</name>
<dbReference type="RefSeq" id="YP_010648514.1">
    <property type="nucleotide sequence ID" value="NC_070760.1"/>
</dbReference>
<evidence type="ECO:0000256" key="1">
    <source>
        <dbReference type="SAM" id="Phobius"/>
    </source>
</evidence>
<dbReference type="KEGG" id="vg:77923954"/>
<evidence type="ECO:0000313" key="2">
    <source>
        <dbReference type="EMBL" id="QPX62575.1"/>
    </source>
</evidence>
<dbReference type="GeneID" id="77923954"/>
<protein>
    <submittedName>
        <fullName evidence="2">Uncharacterized protein</fullName>
    </submittedName>
</protein>
<reference evidence="2 3" key="1">
    <citation type="submission" date="2020-10" db="EMBL/GenBank/DDBJ databases">
        <authorList>
            <person name="Abad L.A."/>
            <person name="Alter J."/>
            <person name="Becerra C.Y."/>
            <person name="Boehle J."/>
            <person name="Bustos B."/>
            <person name="Connatser B.I."/>
            <person name="Cutright B."/>
            <person name="Gavin J."/>
            <person name="Gomez A.P."/>
            <person name="Grabar K."/>
            <person name="Hur E.Y."/>
            <person name="Ioh M.T."/>
            <person name="Joya-Campos L."/>
            <person name="Lauhon H.N."/>
            <person name="Lee S."/>
            <person name="Maranan R.T."/>
            <person name="Park Y.G."/>
            <person name="Priest M."/>
            <person name="Samuels S.O."/>
            <person name="Sarameh Y.J."/>
            <person name="Schreiber J.M."/>
            <person name="Shepard L."/>
            <person name="Sheth K.J."/>
            <person name="Silva C.A."/>
            <person name="Smyers G.M."/>
            <person name="Tam S."/>
            <person name="Tamura C.M."/>
            <person name="Wucher D.E."/>
            <person name="Donachie S.P."/>
            <person name="Reed F.A."/>
            <person name="Palecanda S."/>
            <person name="Chong R.A."/>
            <person name="Porter M.L."/>
            <person name="Garlena R.A."/>
            <person name="Russell D.A."/>
            <person name="Jacobs-Sera D."/>
            <person name="Hatfull G.F."/>
        </authorList>
    </citation>
    <scope>NUCLEOTIDE SEQUENCE [LARGE SCALE GENOMIC DNA]</scope>
</reference>
<keyword evidence="3" id="KW-1185">Reference proteome</keyword>
<dbReference type="EMBL" id="MW055913">
    <property type="protein sequence ID" value="QPX62575.1"/>
    <property type="molecule type" value="Genomic_DNA"/>
</dbReference>
<feature type="transmembrane region" description="Helical" evidence="1">
    <location>
        <begin position="13"/>
        <end position="31"/>
    </location>
</feature>
<accession>A0A7T3KC68</accession>
<evidence type="ECO:0000313" key="3">
    <source>
        <dbReference type="Proteomes" id="UP000595472"/>
    </source>
</evidence>